<accession>A0A9P6JNL1</accession>
<protein>
    <submittedName>
        <fullName evidence="2">Uncharacterized protein</fullName>
    </submittedName>
</protein>
<feature type="compositionally biased region" description="Basic and acidic residues" evidence="1">
    <location>
        <begin position="123"/>
        <end position="135"/>
    </location>
</feature>
<name>A0A9P6JNL1_9AGAR</name>
<evidence type="ECO:0000256" key="1">
    <source>
        <dbReference type="SAM" id="MobiDB-lite"/>
    </source>
</evidence>
<dbReference type="AlphaFoldDB" id="A0A9P6JNL1"/>
<organism evidence="2 3">
    <name type="scientific">Crepidotus variabilis</name>
    <dbReference type="NCBI Taxonomy" id="179855"/>
    <lineage>
        <taxon>Eukaryota</taxon>
        <taxon>Fungi</taxon>
        <taxon>Dikarya</taxon>
        <taxon>Basidiomycota</taxon>
        <taxon>Agaricomycotina</taxon>
        <taxon>Agaricomycetes</taxon>
        <taxon>Agaricomycetidae</taxon>
        <taxon>Agaricales</taxon>
        <taxon>Agaricineae</taxon>
        <taxon>Crepidotaceae</taxon>
        <taxon>Crepidotus</taxon>
    </lineage>
</organism>
<evidence type="ECO:0000313" key="2">
    <source>
        <dbReference type="EMBL" id="KAF9526775.1"/>
    </source>
</evidence>
<keyword evidence="3" id="KW-1185">Reference proteome</keyword>
<reference evidence="2" key="1">
    <citation type="submission" date="2020-11" db="EMBL/GenBank/DDBJ databases">
        <authorList>
            <consortium name="DOE Joint Genome Institute"/>
            <person name="Ahrendt S."/>
            <person name="Riley R."/>
            <person name="Andreopoulos W."/>
            <person name="Labutti K."/>
            <person name="Pangilinan J."/>
            <person name="Ruiz-Duenas F.J."/>
            <person name="Barrasa J.M."/>
            <person name="Sanchez-Garcia M."/>
            <person name="Camarero S."/>
            <person name="Miyauchi S."/>
            <person name="Serrano A."/>
            <person name="Linde D."/>
            <person name="Babiker R."/>
            <person name="Drula E."/>
            <person name="Ayuso-Fernandez I."/>
            <person name="Pacheco R."/>
            <person name="Padilla G."/>
            <person name="Ferreira P."/>
            <person name="Barriuso J."/>
            <person name="Kellner H."/>
            <person name="Castanera R."/>
            <person name="Alfaro M."/>
            <person name="Ramirez L."/>
            <person name="Pisabarro A.G."/>
            <person name="Kuo A."/>
            <person name="Tritt A."/>
            <person name="Lipzen A."/>
            <person name="He G."/>
            <person name="Yan M."/>
            <person name="Ng V."/>
            <person name="Cullen D."/>
            <person name="Martin F."/>
            <person name="Rosso M.-N."/>
            <person name="Henrissat B."/>
            <person name="Hibbett D."/>
            <person name="Martinez A.T."/>
            <person name="Grigoriev I.V."/>
        </authorList>
    </citation>
    <scope>NUCLEOTIDE SEQUENCE</scope>
    <source>
        <strain evidence="2">CBS 506.95</strain>
    </source>
</reference>
<gene>
    <name evidence="2" type="ORF">CPB83DRAFT_895790</name>
</gene>
<feature type="region of interest" description="Disordered" evidence="1">
    <location>
        <begin position="1"/>
        <end position="77"/>
    </location>
</feature>
<feature type="compositionally biased region" description="Acidic residues" evidence="1">
    <location>
        <begin position="140"/>
        <end position="155"/>
    </location>
</feature>
<sequence>MPATRSQRAVSAVPKAPSLPLVPAITKKKPGRPQKNQPVEENIPMDVDSQPKAPNLPQQPLAKKPCTKANLPKRPASPSKLLLVVRRKRQPINALFKADDENLAVINAGQDVYAKELEARGLEHRPKGRQVDKNGSETGESFDLDVTESDSDLEIEGPRQTAKPSGSNPKEPVVRKIASKSRGRERGGKGKANTARQVSMITCIDRFSHHQQILMCLSPL</sequence>
<feature type="region of interest" description="Disordered" evidence="1">
    <location>
        <begin position="123"/>
        <end position="194"/>
    </location>
</feature>
<dbReference type="Proteomes" id="UP000807306">
    <property type="component" value="Unassembled WGS sequence"/>
</dbReference>
<evidence type="ECO:0000313" key="3">
    <source>
        <dbReference type="Proteomes" id="UP000807306"/>
    </source>
</evidence>
<proteinExistence type="predicted"/>
<dbReference type="EMBL" id="MU157867">
    <property type="protein sequence ID" value="KAF9526775.1"/>
    <property type="molecule type" value="Genomic_DNA"/>
</dbReference>
<comment type="caution">
    <text evidence="2">The sequence shown here is derived from an EMBL/GenBank/DDBJ whole genome shotgun (WGS) entry which is preliminary data.</text>
</comment>